<protein>
    <submittedName>
        <fullName evidence="2">Uncharacterized protein</fullName>
    </submittedName>
</protein>
<reference evidence="1 3" key="1">
    <citation type="submission" date="2016-02" db="EMBL/GenBank/DDBJ databases">
        <authorList>
            <person name="Nicholson A.C."/>
            <person name="Humrighouse B.W."/>
            <person name="Loparev V."/>
            <person name="Emery B."/>
            <person name="Graziano J."/>
            <person name="McQuiston J.R."/>
        </authorList>
    </citation>
    <scope>NUCLEOTIDE SEQUENCE [LARGE SCALE GENOMIC DNA]</scope>
    <source>
        <strain evidence="1 3">E6809</strain>
    </source>
</reference>
<dbReference type="Proteomes" id="UP000189738">
    <property type="component" value="Chromosome"/>
</dbReference>
<dbReference type="EMBL" id="MAHS01000009">
    <property type="protein sequence ID" value="OPB49445.1"/>
    <property type="molecule type" value="Genomic_DNA"/>
</dbReference>
<sequence length="236" mass="28184">MDKKKKIERDQFEKFISNEKLRLPVYDIEDSETPDFIATINTKIVSVEHSRLINPAFQQIEQHKEKIIKNAQKKFEEKYSDKLYTLITFNDTPLKPGKHEEDKYTDEVFHLIEQIYLANRSFDFSVSSFSHRVKVSPSIESFSVNNTFDFSHWQHFAAYSVSRIDMDWLQNIISRKDKNIDKYSRKFDENWLLLVSDFGTEASTNDFFDIDFSIIKSRFDKIYIYSYMMDQVITVR</sequence>
<reference evidence="2" key="2">
    <citation type="submission" date="2016-06" db="EMBL/GenBank/DDBJ databases">
        <authorList>
            <person name="Nicholson A.C."/>
        </authorList>
    </citation>
    <scope>NUCLEOTIDE SEQUENCE [LARGE SCALE GENOMIC DNA]</scope>
    <source>
        <strain evidence="2">E6809</strain>
    </source>
</reference>
<organism evidence="2">
    <name type="scientific">Elizabethkingia anophelis</name>
    <dbReference type="NCBI Taxonomy" id="1117645"/>
    <lineage>
        <taxon>Bacteria</taxon>
        <taxon>Pseudomonadati</taxon>
        <taxon>Bacteroidota</taxon>
        <taxon>Flavobacteriia</taxon>
        <taxon>Flavobacteriales</taxon>
        <taxon>Weeksellaceae</taxon>
        <taxon>Elizabethkingia</taxon>
    </lineage>
</organism>
<evidence type="ECO:0000313" key="1">
    <source>
        <dbReference type="EMBL" id="AQX50882.1"/>
    </source>
</evidence>
<evidence type="ECO:0000313" key="2">
    <source>
        <dbReference type="EMBL" id="OPB49445.1"/>
    </source>
</evidence>
<evidence type="ECO:0000313" key="3">
    <source>
        <dbReference type="Proteomes" id="UP000189738"/>
    </source>
</evidence>
<accession>A0A494J5E1</accession>
<dbReference type="EMBL" id="CP014339">
    <property type="protein sequence ID" value="AQX50882.1"/>
    <property type="molecule type" value="Genomic_DNA"/>
</dbReference>
<dbReference type="RefSeq" id="WP_078720179.1">
    <property type="nucleotide sequence ID" value="NZ_CP014339.1"/>
</dbReference>
<proteinExistence type="predicted"/>
<name>A0A494J5E1_9FLAO</name>
<dbReference type="AlphaFoldDB" id="A0A494J5E1"/>
<gene>
    <name evidence="1" type="ORF">AYC66_09385</name>
    <name evidence="2" type="ORF">BAY09_01520</name>
</gene>